<dbReference type="GO" id="GO:0000166">
    <property type="term" value="F:nucleotide binding"/>
    <property type="evidence" value="ECO:0007669"/>
    <property type="project" value="InterPro"/>
</dbReference>
<comment type="similarity">
    <text evidence="1">Belongs to the DNA polymerase type-B family.</text>
</comment>
<reference evidence="10" key="1">
    <citation type="submission" date="2021-02" db="EMBL/GenBank/DDBJ databases">
        <authorList>
            <person name="Dougan E. K."/>
            <person name="Rhodes N."/>
            <person name="Thang M."/>
            <person name="Chan C."/>
        </authorList>
    </citation>
    <scope>NUCLEOTIDE SEQUENCE</scope>
</reference>
<name>A0A813CGB1_9DINO</name>
<keyword evidence="3" id="KW-0808">Transferase</keyword>
<sequence length="205" mass="23662">MNGPEAWSLPALLPREADDSRLKGKMSERRYRKTARLIQSLGFKSFRELHDCYLATDVLALADVIQEYRKNFWQHFRLDPVGYVTLPSASWDAMLRVCTTPQTPLYRITVHKIYDLIRANIRGGVSNAFQLSTRANTDAPGLKPTSWLHLFDVRSQYPSIMAKPLPADGELPKLTDYLTDSFEKCYLVVVDYDFFLGRYDFLDWA</sequence>
<evidence type="ECO:0000313" key="11">
    <source>
        <dbReference type="Proteomes" id="UP000601435"/>
    </source>
</evidence>
<dbReference type="GO" id="GO:0003677">
    <property type="term" value="F:DNA binding"/>
    <property type="evidence" value="ECO:0007669"/>
    <property type="project" value="UniProtKB-KW"/>
</dbReference>
<dbReference type="InterPro" id="IPR004868">
    <property type="entry name" value="DNA-dir_DNA_pol_B_mt/vir"/>
</dbReference>
<keyword evidence="11" id="KW-1185">Reference proteome</keyword>
<feature type="non-terminal residue" evidence="10">
    <location>
        <position position="1"/>
    </location>
</feature>
<feature type="domain" description="DNA-directed DNA polymerase family B mitochondria/virus" evidence="9">
    <location>
        <begin position="53"/>
        <end position="167"/>
    </location>
</feature>
<keyword evidence="7" id="KW-0238">DNA-binding</keyword>
<evidence type="ECO:0000313" key="10">
    <source>
        <dbReference type="EMBL" id="CAE7942809.1"/>
    </source>
</evidence>
<keyword evidence="5" id="KW-0235">DNA replication</keyword>
<evidence type="ECO:0000256" key="6">
    <source>
        <dbReference type="ARBA" id="ARBA00022932"/>
    </source>
</evidence>
<evidence type="ECO:0000256" key="2">
    <source>
        <dbReference type="ARBA" id="ARBA00012417"/>
    </source>
</evidence>
<dbReference type="EMBL" id="CAJNJA010097745">
    <property type="protein sequence ID" value="CAE7942809.1"/>
    <property type="molecule type" value="Genomic_DNA"/>
</dbReference>
<dbReference type="InterPro" id="IPR043502">
    <property type="entry name" value="DNA/RNA_pol_sf"/>
</dbReference>
<organism evidence="10 11">
    <name type="scientific">Symbiodinium necroappetens</name>
    <dbReference type="NCBI Taxonomy" id="1628268"/>
    <lineage>
        <taxon>Eukaryota</taxon>
        <taxon>Sar</taxon>
        <taxon>Alveolata</taxon>
        <taxon>Dinophyceae</taxon>
        <taxon>Suessiales</taxon>
        <taxon>Symbiodiniaceae</taxon>
        <taxon>Symbiodinium</taxon>
    </lineage>
</organism>
<keyword evidence="4" id="KW-0548">Nucleotidyltransferase</keyword>
<evidence type="ECO:0000259" key="9">
    <source>
        <dbReference type="Pfam" id="PF03175"/>
    </source>
</evidence>
<evidence type="ECO:0000256" key="3">
    <source>
        <dbReference type="ARBA" id="ARBA00022679"/>
    </source>
</evidence>
<gene>
    <name evidence="10" type="ORF">SNEC2469_LOCUS34801</name>
</gene>
<dbReference type="GO" id="GO:0003887">
    <property type="term" value="F:DNA-directed DNA polymerase activity"/>
    <property type="evidence" value="ECO:0007669"/>
    <property type="project" value="UniProtKB-KW"/>
</dbReference>
<evidence type="ECO:0000256" key="4">
    <source>
        <dbReference type="ARBA" id="ARBA00022695"/>
    </source>
</evidence>
<protein>
    <recommendedName>
        <fullName evidence="2">DNA-directed DNA polymerase</fullName>
        <ecNumber evidence="2">2.7.7.7</ecNumber>
    </recommendedName>
</protein>
<keyword evidence="6" id="KW-0239">DNA-directed DNA polymerase</keyword>
<dbReference type="GO" id="GO:0006260">
    <property type="term" value="P:DNA replication"/>
    <property type="evidence" value="ECO:0007669"/>
    <property type="project" value="UniProtKB-KW"/>
</dbReference>
<comment type="caution">
    <text evidence="10">The sequence shown here is derived from an EMBL/GenBank/DDBJ whole genome shotgun (WGS) entry which is preliminary data.</text>
</comment>
<dbReference type="OrthoDB" id="414982at2759"/>
<evidence type="ECO:0000256" key="1">
    <source>
        <dbReference type="ARBA" id="ARBA00005755"/>
    </source>
</evidence>
<accession>A0A813CGB1</accession>
<dbReference type="EC" id="2.7.7.7" evidence="2"/>
<evidence type="ECO:0000256" key="8">
    <source>
        <dbReference type="ARBA" id="ARBA00049244"/>
    </source>
</evidence>
<dbReference type="Pfam" id="PF03175">
    <property type="entry name" value="DNA_pol_B_2"/>
    <property type="match status" value="1"/>
</dbReference>
<comment type="catalytic activity">
    <reaction evidence="8">
        <text>DNA(n) + a 2'-deoxyribonucleoside 5'-triphosphate = DNA(n+1) + diphosphate</text>
        <dbReference type="Rhea" id="RHEA:22508"/>
        <dbReference type="Rhea" id="RHEA-COMP:17339"/>
        <dbReference type="Rhea" id="RHEA-COMP:17340"/>
        <dbReference type="ChEBI" id="CHEBI:33019"/>
        <dbReference type="ChEBI" id="CHEBI:61560"/>
        <dbReference type="ChEBI" id="CHEBI:173112"/>
        <dbReference type="EC" id="2.7.7.7"/>
    </reaction>
</comment>
<dbReference type="AlphaFoldDB" id="A0A813CGB1"/>
<dbReference type="SUPFAM" id="SSF56672">
    <property type="entry name" value="DNA/RNA polymerases"/>
    <property type="match status" value="1"/>
</dbReference>
<proteinExistence type="inferred from homology"/>
<dbReference type="Proteomes" id="UP000601435">
    <property type="component" value="Unassembled WGS sequence"/>
</dbReference>
<evidence type="ECO:0000256" key="7">
    <source>
        <dbReference type="ARBA" id="ARBA00023125"/>
    </source>
</evidence>
<evidence type="ECO:0000256" key="5">
    <source>
        <dbReference type="ARBA" id="ARBA00022705"/>
    </source>
</evidence>